<dbReference type="SUPFAM" id="SSF46785">
    <property type="entry name" value="Winged helix' DNA-binding domain"/>
    <property type="match status" value="1"/>
</dbReference>
<evidence type="ECO:0000256" key="2">
    <source>
        <dbReference type="ARBA" id="ARBA00023015"/>
    </source>
</evidence>
<protein>
    <submittedName>
        <fullName evidence="6">LysR family transcriptional regulator</fullName>
    </submittedName>
</protein>
<feature type="domain" description="HTH lysR-type" evidence="5">
    <location>
        <begin position="1"/>
        <end position="58"/>
    </location>
</feature>
<dbReference type="Gene3D" id="3.40.190.10">
    <property type="entry name" value="Periplasmic binding protein-like II"/>
    <property type="match status" value="2"/>
</dbReference>
<evidence type="ECO:0000259" key="5">
    <source>
        <dbReference type="PROSITE" id="PS50931"/>
    </source>
</evidence>
<evidence type="ECO:0000313" key="6">
    <source>
        <dbReference type="EMBL" id="TPW75847.1"/>
    </source>
</evidence>
<organism evidence="6 7">
    <name type="scientific">Schumannella soli</name>
    <dbReference type="NCBI Taxonomy" id="2590779"/>
    <lineage>
        <taxon>Bacteria</taxon>
        <taxon>Bacillati</taxon>
        <taxon>Actinomycetota</taxon>
        <taxon>Actinomycetes</taxon>
        <taxon>Micrococcales</taxon>
        <taxon>Microbacteriaceae</taxon>
        <taxon>Schumannella</taxon>
    </lineage>
</organism>
<name>A0A506Y342_9MICO</name>
<evidence type="ECO:0000256" key="3">
    <source>
        <dbReference type="ARBA" id="ARBA00023125"/>
    </source>
</evidence>
<comment type="similarity">
    <text evidence="1">Belongs to the LysR transcriptional regulatory family.</text>
</comment>
<dbReference type="InterPro" id="IPR000847">
    <property type="entry name" value="LysR_HTH_N"/>
</dbReference>
<sequence length="305" mass="33303">MDVRRLDLLRELADRGSVTAVARATHRTPSAVSQQLKALEREVGVPLTERSGRGLVLTGPGRVLADTAKDLAAAIQRAESVWAEFLEQPRGEVTLVTFPTAGEMLLPGVLHRIDAVPGLTLACRDLDPLLPDFADLTPDFDIVIADAPGIAPSWRERGLTVVELLREPLDIVLPEGHPLAAKRSLSPADVVDETWIGVPEDFPYDRILDRIQAITGHEARIAQRFIDNSIVEAVIAAGHGIGILPRYTTRDRENGLVTRPLSGVRSERVIWAILRSDRAERPSVRLVLDALQAEAADFAAKHRPA</sequence>
<evidence type="ECO:0000313" key="7">
    <source>
        <dbReference type="Proteomes" id="UP000316252"/>
    </source>
</evidence>
<dbReference type="Proteomes" id="UP000316252">
    <property type="component" value="Unassembled WGS sequence"/>
</dbReference>
<dbReference type="InterPro" id="IPR036388">
    <property type="entry name" value="WH-like_DNA-bd_sf"/>
</dbReference>
<dbReference type="EMBL" id="VHQG01000002">
    <property type="protein sequence ID" value="TPW75847.1"/>
    <property type="molecule type" value="Genomic_DNA"/>
</dbReference>
<accession>A0A506Y342</accession>
<dbReference type="Pfam" id="PF03466">
    <property type="entry name" value="LysR_substrate"/>
    <property type="match status" value="1"/>
</dbReference>
<keyword evidence="2" id="KW-0805">Transcription regulation</keyword>
<gene>
    <name evidence="6" type="ORF">FJ657_08275</name>
</gene>
<dbReference type="SUPFAM" id="SSF53850">
    <property type="entry name" value="Periplasmic binding protein-like II"/>
    <property type="match status" value="1"/>
</dbReference>
<comment type="caution">
    <text evidence="6">The sequence shown here is derived from an EMBL/GenBank/DDBJ whole genome shotgun (WGS) entry which is preliminary data.</text>
</comment>
<dbReference type="InterPro" id="IPR036390">
    <property type="entry name" value="WH_DNA-bd_sf"/>
</dbReference>
<dbReference type="GO" id="GO:0003700">
    <property type="term" value="F:DNA-binding transcription factor activity"/>
    <property type="evidence" value="ECO:0007669"/>
    <property type="project" value="InterPro"/>
</dbReference>
<dbReference type="OrthoDB" id="4131546at2"/>
<dbReference type="PANTHER" id="PTHR30346">
    <property type="entry name" value="TRANSCRIPTIONAL DUAL REGULATOR HCAR-RELATED"/>
    <property type="match status" value="1"/>
</dbReference>
<dbReference type="Pfam" id="PF00126">
    <property type="entry name" value="HTH_1"/>
    <property type="match status" value="1"/>
</dbReference>
<evidence type="ECO:0000256" key="4">
    <source>
        <dbReference type="ARBA" id="ARBA00023163"/>
    </source>
</evidence>
<dbReference type="GO" id="GO:0003677">
    <property type="term" value="F:DNA binding"/>
    <property type="evidence" value="ECO:0007669"/>
    <property type="project" value="UniProtKB-KW"/>
</dbReference>
<keyword evidence="7" id="KW-1185">Reference proteome</keyword>
<dbReference type="RefSeq" id="WP_141163205.1">
    <property type="nucleotide sequence ID" value="NZ_VHQG01000002.1"/>
</dbReference>
<dbReference type="GO" id="GO:0032993">
    <property type="term" value="C:protein-DNA complex"/>
    <property type="evidence" value="ECO:0007669"/>
    <property type="project" value="TreeGrafter"/>
</dbReference>
<dbReference type="PANTHER" id="PTHR30346:SF29">
    <property type="entry name" value="LYSR SUBSTRATE-BINDING"/>
    <property type="match status" value="1"/>
</dbReference>
<dbReference type="Gene3D" id="1.10.10.10">
    <property type="entry name" value="Winged helix-like DNA-binding domain superfamily/Winged helix DNA-binding domain"/>
    <property type="match status" value="1"/>
</dbReference>
<reference evidence="6 7" key="1">
    <citation type="submission" date="2019-06" db="EMBL/GenBank/DDBJ databases">
        <authorList>
            <person name="Li F."/>
        </authorList>
    </citation>
    <scope>NUCLEOTIDE SEQUENCE [LARGE SCALE GENOMIC DNA]</scope>
    <source>
        <strain evidence="6 7">10F1D-1</strain>
    </source>
</reference>
<proteinExistence type="inferred from homology"/>
<dbReference type="InterPro" id="IPR005119">
    <property type="entry name" value="LysR_subst-bd"/>
</dbReference>
<dbReference type="PROSITE" id="PS50931">
    <property type="entry name" value="HTH_LYSR"/>
    <property type="match status" value="1"/>
</dbReference>
<evidence type="ECO:0000256" key="1">
    <source>
        <dbReference type="ARBA" id="ARBA00009437"/>
    </source>
</evidence>
<keyword evidence="3" id="KW-0238">DNA-binding</keyword>
<dbReference type="AlphaFoldDB" id="A0A506Y342"/>
<keyword evidence="4" id="KW-0804">Transcription</keyword>